<evidence type="ECO:0000256" key="2">
    <source>
        <dbReference type="SAM" id="SignalP"/>
    </source>
</evidence>
<feature type="chain" id="PRO_5003614732" description="Lipoprotein" evidence="2">
    <location>
        <begin position="25"/>
        <end position="105"/>
    </location>
</feature>
<protein>
    <recommendedName>
        <fullName evidence="5">Lipoprotein</fullName>
    </recommendedName>
</protein>
<evidence type="ECO:0000313" key="3">
    <source>
        <dbReference type="EMBL" id="AFE04849.1"/>
    </source>
</evidence>
<proteinExistence type="predicted"/>
<dbReference type="InParanoid" id="H8MX34"/>
<evidence type="ECO:0000256" key="1">
    <source>
        <dbReference type="SAM" id="MobiDB-lite"/>
    </source>
</evidence>
<dbReference type="KEGG" id="ccx:COCOR_02826"/>
<dbReference type="Proteomes" id="UP000007587">
    <property type="component" value="Chromosome"/>
</dbReference>
<accession>H8MX34</accession>
<keyword evidence="4" id="KW-1185">Reference proteome</keyword>
<dbReference type="OrthoDB" id="5524176at2"/>
<dbReference type="EMBL" id="CP003389">
    <property type="protein sequence ID" value="AFE04849.1"/>
    <property type="molecule type" value="Genomic_DNA"/>
</dbReference>
<sequence>MRTLVKSLLTASAVFSLVPTAALALPPQCSNSFCAANYCDTECYLGPKYSMTCGEYMGTPCLNGTPAPSEPTASVTGAEARQAEAASQVCSEEHPSAEQSLTAGT</sequence>
<gene>
    <name evidence="3" type="ordered locus">COCOR_02826</name>
</gene>
<dbReference type="RefSeq" id="WP_014395646.1">
    <property type="nucleotide sequence ID" value="NC_017030.1"/>
</dbReference>
<dbReference type="AlphaFoldDB" id="H8MX34"/>
<organism evidence="3 4">
    <name type="scientific">Corallococcus coralloides (strain ATCC 25202 / DSM 2259 / NBRC 100086 / M2)</name>
    <name type="common">Myxococcus coralloides</name>
    <dbReference type="NCBI Taxonomy" id="1144275"/>
    <lineage>
        <taxon>Bacteria</taxon>
        <taxon>Pseudomonadati</taxon>
        <taxon>Myxococcota</taxon>
        <taxon>Myxococcia</taxon>
        <taxon>Myxococcales</taxon>
        <taxon>Cystobacterineae</taxon>
        <taxon>Myxococcaceae</taxon>
        <taxon>Corallococcus</taxon>
    </lineage>
</organism>
<evidence type="ECO:0008006" key="5">
    <source>
        <dbReference type="Google" id="ProtNLM"/>
    </source>
</evidence>
<keyword evidence="2" id="KW-0732">Signal</keyword>
<feature type="signal peptide" evidence="2">
    <location>
        <begin position="1"/>
        <end position="24"/>
    </location>
</feature>
<dbReference type="STRING" id="1144275.COCOR_02826"/>
<name>H8MX34_CORCM</name>
<feature type="region of interest" description="Disordered" evidence="1">
    <location>
        <begin position="65"/>
        <end position="105"/>
    </location>
</feature>
<reference evidence="3 4" key="1">
    <citation type="journal article" date="2012" name="J. Bacteriol.">
        <title>Complete Genome Sequence of the Fruiting Myxobacterium Corallococcus coralloides DSM 2259.</title>
        <authorList>
            <person name="Huntley S."/>
            <person name="Zhang Y."/>
            <person name="Treuner-Lange A."/>
            <person name="Kneip S."/>
            <person name="Sensen C.W."/>
            <person name="Sogaard-Andersen L."/>
        </authorList>
    </citation>
    <scope>NUCLEOTIDE SEQUENCE [LARGE SCALE GENOMIC DNA]</scope>
    <source>
        <strain evidence="4">ATCC 25202 / DSM 2259 / NBRC 100086 / M2</strain>
    </source>
</reference>
<reference evidence="4" key="2">
    <citation type="submission" date="2012-03" db="EMBL/GenBank/DDBJ databases">
        <title>Genome sequence of the fruiting myxobacterium Corallococcus coralloides DSM 2259.</title>
        <authorList>
            <person name="Huntley S."/>
            <person name="Zhang Y."/>
            <person name="Treuner-Lange A."/>
            <person name="Sensen C.W."/>
            <person name="Sogaard-Andersen L."/>
        </authorList>
    </citation>
    <scope>NUCLEOTIDE SEQUENCE [LARGE SCALE GENOMIC DNA]</scope>
    <source>
        <strain evidence="4">ATCC 25202 / DSM 2259 / NBRC 100086 / M2</strain>
    </source>
</reference>
<evidence type="ECO:0000313" key="4">
    <source>
        <dbReference type="Proteomes" id="UP000007587"/>
    </source>
</evidence>
<dbReference type="HOGENOM" id="CLU_2354975_0_0_7"/>